<accession>D1B9X5</accession>
<protein>
    <submittedName>
        <fullName evidence="3">Protein-tyrosine phosphatase, low molecular weight</fullName>
    </submittedName>
</protein>
<dbReference type="EnsemblBacteria" id="ACZ19078">
    <property type="protein sequence ID" value="ACZ19078"/>
    <property type="gene ID" value="Taci_0845"/>
</dbReference>
<dbReference type="AlphaFoldDB" id="D1B9X5"/>
<dbReference type="SUPFAM" id="SSF52788">
    <property type="entry name" value="Phosphotyrosine protein phosphatases I"/>
    <property type="match status" value="1"/>
</dbReference>
<evidence type="ECO:0000313" key="3">
    <source>
        <dbReference type="EMBL" id="ACZ19078.1"/>
    </source>
</evidence>
<dbReference type="HOGENOM" id="CLU_071415_3_2_0"/>
<dbReference type="STRING" id="525903.Taci_0845"/>
<dbReference type="InterPro" id="IPR036196">
    <property type="entry name" value="Ptyr_pPase_sf"/>
</dbReference>
<dbReference type="eggNOG" id="COG0394">
    <property type="taxonomic scope" value="Bacteria"/>
</dbReference>
<evidence type="ECO:0000313" key="4">
    <source>
        <dbReference type="Proteomes" id="UP000002030"/>
    </source>
</evidence>
<dbReference type="Gene3D" id="3.40.50.2300">
    <property type="match status" value="1"/>
</dbReference>
<feature type="domain" description="Phosphotyrosine protein phosphatase I" evidence="2">
    <location>
        <begin position="4"/>
        <end position="141"/>
    </location>
</feature>
<evidence type="ECO:0000256" key="1">
    <source>
        <dbReference type="ARBA" id="ARBA00022849"/>
    </source>
</evidence>
<dbReference type="CDD" id="cd16345">
    <property type="entry name" value="LMWP_ArsC"/>
    <property type="match status" value="1"/>
</dbReference>
<keyword evidence="4" id="KW-1185">Reference proteome</keyword>
<reference evidence="3 4" key="1">
    <citation type="journal article" date="2009" name="Stand. Genomic Sci.">
        <title>Complete genome sequence of Thermanaerovibrio acidaminovorans type strain (Su883).</title>
        <authorList>
            <person name="Chovatia M."/>
            <person name="Sikorski J."/>
            <person name="Schroder M."/>
            <person name="Lapidus A."/>
            <person name="Nolan M."/>
            <person name="Tice H."/>
            <person name="Glavina Del Rio T."/>
            <person name="Copeland A."/>
            <person name="Cheng J.F."/>
            <person name="Lucas S."/>
            <person name="Chen F."/>
            <person name="Bruce D."/>
            <person name="Goodwin L."/>
            <person name="Pitluck S."/>
            <person name="Ivanova N."/>
            <person name="Mavromatis K."/>
            <person name="Ovchinnikova G."/>
            <person name="Pati A."/>
            <person name="Chen A."/>
            <person name="Palaniappan K."/>
            <person name="Land M."/>
            <person name="Hauser L."/>
            <person name="Chang Y.J."/>
            <person name="Jeffries C.D."/>
            <person name="Chain P."/>
            <person name="Saunders E."/>
            <person name="Detter J.C."/>
            <person name="Brettin T."/>
            <person name="Rohde M."/>
            <person name="Goker M."/>
            <person name="Spring S."/>
            <person name="Bristow J."/>
            <person name="Markowitz V."/>
            <person name="Hugenholtz P."/>
            <person name="Kyrpides N.C."/>
            <person name="Klenk H.P."/>
            <person name="Eisen J.A."/>
        </authorList>
    </citation>
    <scope>NUCLEOTIDE SEQUENCE [LARGE SCALE GENOMIC DNA]</scope>
    <source>
        <strain evidence="4">ATCC 49978 / DSM 6589 / Su883</strain>
    </source>
</reference>
<dbReference type="RefSeq" id="WP_012869593.1">
    <property type="nucleotide sequence ID" value="NC_013522.1"/>
</dbReference>
<dbReference type="SMART" id="SM00226">
    <property type="entry name" value="LMWPc"/>
    <property type="match status" value="1"/>
</dbReference>
<sequence>MDRIRVLFLCGRNTARSQMGEAFLRALGGDRFDAWSAGLEAGEGVHPLVQEVMREVGIDMSSHYSKSALDLLEKGMEFDVVVAVCDAAVAGRCPDYPGVSRRLHWPFPDPAAAEGSLEERLEQTRRVRDMIRRAVEEFIGEYA</sequence>
<dbReference type="PANTHER" id="PTHR43428">
    <property type="entry name" value="ARSENATE REDUCTASE"/>
    <property type="match status" value="1"/>
</dbReference>
<dbReference type="Pfam" id="PF01451">
    <property type="entry name" value="LMWPc"/>
    <property type="match status" value="1"/>
</dbReference>
<dbReference type="PANTHER" id="PTHR43428:SF1">
    <property type="entry name" value="ARSENATE REDUCTASE"/>
    <property type="match status" value="1"/>
</dbReference>
<gene>
    <name evidence="3" type="ordered locus">Taci_0845</name>
</gene>
<keyword evidence="1" id="KW-0059">Arsenical resistance</keyword>
<proteinExistence type="predicted"/>
<dbReference type="PATRIC" id="fig|525903.6.peg.846"/>
<dbReference type="OrthoDB" id="9784339at2"/>
<dbReference type="EMBL" id="CP001818">
    <property type="protein sequence ID" value="ACZ19078.1"/>
    <property type="molecule type" value="Genomic_DNA"/>
</dbReference>
<organism evidence="3 4">
    <name type="scientific">Thermanaerovibrio acidaminovorans (strain ATCC 49978 / DSM 6589 / Su883)</name>
    <name type="common">Selenomonas acidaminovorans</name>
    <dbReference type="NCBI Taxonomy" id="525903"/>
    <lineage>
        <taxon>Bacteria</taxon>
        <taxon>Thermotogati</taxon>
        <taxon>Synergistota</taxon>
        <taxon>Synergistia</taxon>
        <taxon>Synergistales</taxon>
        <taxon>Synergistaceae</taxon>
        <taxon>Thermanaerovibrio</taxon>
    </lineage>
</organism>
<dbReference type="GO" id="GO:0046685">
    <property type="term" value="P:response to arsenic-containing substance"/>
    <property type="evidence" value="ECO:0007669"/>
    <property type="project" value="UniProtKB-KW"/>
</dbReference>
<dbReference type="KEGG" id="tai:Taci_0845"/>
<dbReference type="InterPro" id="IPR023485">
    <property type="entry name" value="Ptyr_pPase"/>
</dbReference>
<name>D1B9X5_THEAS</name>
<evidence type="ECO:0000259" key="2">
    <source>
        <dbReference type="SMART" id="SM00226"/>
    </source>
</evidence>
<dbReference type="Proteomes" id="UP000002030">
    <property type="component" value="Chromosome"/>
</dbReference>